<evidence type="ECO:0000256" key="1">
    <source>
        <dbReference type="SAM" id="MobiDB-lite"/>
    </source>
</evidence>
<dbReference type="EMBL" id="ML119684">
    <property type="protein sequence ID" value="RPA80914.1"/>
    <property type="molecule type" value="Genomic_DNA"/>
</dbReference>
<accession>A0A3N4IGY4</accession>
<feature type="compositionally biased region" description="Basic and acidic residues" evidence="1">
    <location>
        <begin position="300"/>
        <end position="309"/>
    </location>
</feature>
<feature type="transmembrane region" description="Helical" evidence="2">
    <location>
        <begin position="42"/>
        <end position="64"/>
    </location>
</feature>
<feature type="compositionally biased region" description="Low complexity" evidence="1">
    <location>
        <begin position="480"/>
        <end position="493"/>
    </location>
</feature>
<feature type="compositionally biased region" description="Basic and acidic residues" evidence="1">
    <location>
        <begin position="338"/>
        <end position="351"/>
    </location>
</feature>
<dbReference type="OrthoDB" id="5393404at2759"/>
<keyword evidence="4" id="KW-1185">Reference proteome</keyword>
<evidence type="ECO:0000256" key="2">
    <source>
        <dbReference type="SAM" id="Phobius"/>
    </source>
</evidence>
<keyword evidence="2" id="KW-0812">Transmembrane</keyword>
<sequence>MPPLPPDDPPSSASSLLTTTQSHLNHLFKRGGASRPSPASSIIALSVFAIIFAFLGLAIVWWFIRRGGFVWKRNDWRDYVLTVTRKGGLADDDHITVFSDGSIRKRGSRGTTGTRTVVLDEWDRLDDYEKSVVSGEYRSGVGGWKGLWTRLRGGEWEEGSEWDNLTSVSRRVPNRRRKKRKSQPSSEGTQLKQVYYDLEDQTDAHSFTTQEPARVPGWTPEAEAELERERKAARQAELDRSKSFYAGDDRKLQRDEYKRHTRYEDYRRDSDLGMAYPQSEPRNSGDELHELPTLKPPTKSVREKAEKKGPTIRPVQPSTRVKREPTQKPMGARAAPFESKKRQSTRREAPERVPIGGPREPGQPRRESTTRETTRETREERRERRESRQPHRSSTIATPTAPTSSRTSYPERSRTQHASQQSHAPAPPVSRHQPSTSQSYGRDGGQQMYGSSGLPSEQNDPRRSYGGGAAGGGKRRDSTSSDSSDSSYDSSSSEEAGTKAYPHRIDPPRVDLFREAGVGGESQRGGGRR</sequence>
<name>A0A3N4IGY4_ASCIM</name>
<reference evidence="3 4" key="1">
    <citation type="journal article" date="2018" name="Nat. Ecol. Evol.">
        <title>Pezizomycetes genomes reveal the molecular basis of ectomycorrhizal truffle lifestyle.</title>
        <authorList>
            <person name="Murat C."/>
            <person name="Payen T."/>
            <person name="Noel B."/>
            <person name="Kuo A."/>
            <person name="Morin E."/>
            <person name="Chen J."/>
            <person name="Kohler A."/>
            <person name="Krizsan K."/>
            <person name="Balestrini R."/>
            <person name="Da Silva C."/>
            <person name="Montanini B."/>
            <person name="Hainaut M."/>
            <person name="Levati E."/>
            <person name="Barry K.W."/>
            <person name="Belfiori B."/>
            <person name="Cichocki N."/>
            <person name="Clum A."/>
            <person name="Dockter R.B."/>
            <person name="Fauchery L."/>
            <person name="Guy J."/>
            <person name="Iotti M."/>
            <person name="Le Tacon F."/>
            <person name="Lindquist E.A."/>
            <person name="Lipzen A."/>
            <person name="Malagnac F."/>
            <person name="Mello A."/>
            <person name="Molinier V."/>
            <person name="Miyauchi S."/>
            <person name="Poulain J."/>
            <person name="Riccioni C."/>
            <person name="Rubini A."/>
            <person name="Sitrit Y."/>
            <person name="Splivallo R."/>
            <person name="Traeger S."/>
            <person name="Wang M."/>
            <person name="Zifcakova L."/>
            <person name="Wipf D."/>
            <person name="Zambonelli A."/>
            <person name="Paolocci F."/>
            <person name="Nowrousian M."/>
            <person name="Ottonello S."/>
            <person name="Baldrian P."/>
            <person name="Spatafora J.W."/>
            <person name="Henrissat B."/>
            <person name="Nagy L.G."/>
            <person name="Aury J.M."/>
            <person name="Wincker P."/>
            <person name="Grigoriev I.V."/>
            <person name="Bonfante P."/>
            <person name="Martin F.M."/>
        </authorList>
    </citation>
    <scope>NUCLEOTIDE SEQUENCE [LARGE SCALE GENOMIC DNA]</scope>
    <source>
        <strain evidence="3 4">RN42</strain>
    </source>
</reference>
<feature type="compositionally biased region" description="Low complexity" evidence="1">
    <location>
        <begin position="392"/>
        <end position="408"/>
    </location>
</feature>
<protein>
    <submittedName>
        <fullName evidence="3">Uncharacterized protein</fullName>
    </submittedName>
</protein>
<feature type="compositionally biased region" description="Basic and acidic residues" evidence="1">
    <location>
        <begin position="225"/>
        <end position="271"/>
    </location>
</feature>
<feature type="compositionally biased region" description="Basic and acidic residues" evidence="1">
    <location>
        <begin position="362"/>
        <end position="389"/>
    </location>
</feature>
<feature type="compositionally biased region" description="Basic residues" evidence="1">
    <location>
        <begin position="172"/>
        <end position="182"/>
    </location>
</feature>
<feature type="compositionally biased region" description="Polar residues" evidence="1">
    <location>
        <begin position="183"/>
        <end position="192"/>
    </location>
</feature>
<feature type="compositionally biased region" description="Basic and acidic residues" evidence="1">
    <location>
        <begin position="283"/>
        <end position="292"/>
    </location>
</feature>
<proteinExistence type="predicted"/>
<keyword evidence="2" id="KW-1133">Transmembrane helix</keyword>
<feature type="region of interest" description="Disordered" evidence="1">
    <location>
        <begin position="207"/>
        <end position="529"/>
    </location>
</feature>
<evidence type="ECO:0000313" key="4">
    <source>
        <dbReference type="Proteomes" id="UP000275078"/>
    </source>
</evidence>
<feature type="region of interest" description="Disordered" evidence="1">
    <location>
        <begin position="170"/>
        <end position="193"/>
    </location>
</feature>
<organism evidence="3 4">
    <name type="scientific">Ascobolus immersus RN42</name>
    <dbReference type="NCBI Taxonomy" id="1160509"/>
    <lineage>
        <taxon>Eukaryota</taxon>
        <taxon>Fungi</taxon>
        <taxon>Dikarya</taxon>
        <taxon>Ascomycota</taxon>
        <taxon>Pezizomycotina</taxon>
        <taxon>Pezizomycetes</taxon>
        <taxon>Pezizales</taxon>
        <taxon>Ascobolaceae</taxon>
        <taxon>Ascobolus</taxon>
    </lineage>
</organism>
<keyword evidence="2" id="KW-0472">Membrane</keyword>
<feature type="compositionally biased region" description="Basic and acidic residues" evidence="1">
    <location>
        <begin position="503"/>
        <end position="514"/>
    </location>
</feature>
<dbReference type="STRING" id="1160509.A0A3N4IGY4"/>
<dbReference type="AlphaFoldDB" id="A0A3N4IGY4"/>
<feature type="compositionally biased region" description="Gly residues" evidence="1">
    <location>
        <begin position="517"/>
        <end position="529"/>
    </location>
</feature>
<gene>
    <name evidence="3" type="ORF">BJ508DRAFT_415164</name>
</gene>
<dbReference type="Proteomes" id="UP000275078">
    <property type="component" value="Unassembled WGS sequence"/>
</dbReference>
<feature type="compositionally biased region" description="Polar residues" evidence="1">
    <location>
        <begin position="448"/>
        <end position="458"/>
    </location>
</feature>
<evidence type="ECO:0000313" key="3">
    <source>
        <dbReference type="EMBL" id="RPA80914.1"/>
    </source>
</evidence>